<dbReference type="HOGENOM" id="CLU_2734295_0_0_7"/>
<evidence type="ECO:0000313" key="1">
    <source>
        <dbReference type="EMBL" id="AJF06511.1"/>
    </source>
</evidence>
<proteinExistence type="predicted"/>
<keyword evidence="2" id="KW-1185">Reference proteome</keyword>
<accession>A0A0B5FSD0</accession>
<evidence type="ECO:0000313" key="2">
    <source>
        <dbReference type="Proteomes" id="UP000035036"/>
    </source>
</evidence>
<name>A0A0B5FSD0_9BACT</name>
<protein>
    <submittedName>
        <fullName evidence="1">Uncharacterized protein</fullName>
    </submittedName>
</protein>
<dbReference type="Proteomes" id="UP000035036">
    <property type="component" value="Chromosome"/>
</dbReference>
<organism evidence="1 2">
    <name type="scientific">Geoalkalibacter subterraneus</name>
    <dbReference type="NCBI Taxonomy" id="483547"/>
    <lineage>
        <taxon>Bacteria</taxon>
        <taxon>Pseudomonadati</taxon>
        <taxon>Thermodesulfobacteriota</taxon>
        <taxon>Desulfuromonadia</taxon>
        <taxon>Desulfuromonadales</taxon>
        <taxon>Geoalkalibacteraceae</taxon>
        <taxon>Geoalkalibacter</taxon>
    </lineage>
</organism>
<dbReference type="AlphaFoldDB" id="A0A0B5FSD0"/>
<dbReference type="EMBL" id="CP010311">
    <property type="protein sequence ID" value="AJF06511.1"/>
    <property type="molecule type" value="Genomic_DNA"/>
</dbReference>
<dbReference type="KEGG" id="gsb:GSUB_08075"/>
<reference evidence="1 2" key="1">
    <citation type="journal article" date="2015" name="Genome Announc.">
        <title>Genomes of Geoalkalibacter ferrihydriticus Z-0531T and Geoalkalibacter subterraneus Red1T, Two Haloalkaliphilic Metal-Reducing Deltaproteobacteria.</title>
        <authorList>
            <person name="Badalamenti J.P."/>
            <person name="Krajmalnik-Brown R."/>
            <person name="Torres C.I."/>
            <person name="Bond D.R."/>
        </authorList>
    </citation>
    <scope>NUCLEOTIDE SEQUENCE [LARGE SCALE GENOMIC DNA]</scope>
    <source>
        <strain evidence="1 2">Red1</strain>
    </source>
</reference>
<gene>
    <name evidence="1" type="ORF">GSUB_08075</name>
</gene>
<sequence length="71" mass="8551">MKQFQVVQDRFDRVEIRLVTDNKIRLDNEGMVEKRICQEFEEVIELVFNFVDTIEPEKSGKYRRLVCRVAT</sequence>